<comment type="caution">
    <text evidence="2">The sequence shown here is derived from an EMBL/GenBank/DDBJ whole genome shotgun (WGS) entry which is preliminary data.</text>
</comment>
<keyword evidence="1" id="KW-1133">Transmembrane helix</keyword>
<keyword evidence="1" id="KW-0472">Membrane</keyword>
<dbReference type="EMBL" id="LCFP01000002">
    <property type="protein sequence ID" value="KKS98444.1"/>
    <property type="molecule type" value="Genomic_DNA"/>
</dbReference>
<evidence type="ECO:0000256" key="1">
    <source>
        <dbReference type="SAM" id="Phobius"/>
    </source>
</evidence>
<gene>
    <name evidence="2" type="ORF">UV73_C0002G0158</name>
</gene>
<proteinExistence type="predicted"/>
<dbReference type="Proteomes" id="UP000034894">
    <property type="component" value="Unassembled WGS sequence"/>
</dbReference>
<organism evidence="2 3">
    <name type="scientific">Candidatus Gottesmanbacteria bacterium GW2011_GWA2_43_14</name>
    <dbReference type="NCBI Taxonomy" id="1618443"/>
    <lineage>
        <taxon>Bacteria</taxon>
        <taxon>Candidatus Gottesmaniibacteriota</taxon>
    </lineage>
</organism>
<reference evidence="2 3" key="1">
    <citation type="journal article" date="2015" name="Nature">
        <title>rRNA introns, odd ribosomes, and small enigmatic genomes across a large radiation of phyla.</title>
        <authorList>
            <person name="Brown C.T."/>
            <person name="Hug L.A."/>
            <person name="Thomas B.C."/>
            <person name="Sharon I."/>
            <person name="Castelle C.J."/>
            <person name="Singh A."/>
            <person name="Wilkins M.J."/>
            <person name="Williams K.H."/>
            <person name="Banfield J.F."/>
        </authorList>
    </citation>
    <scope>NUCLEOTIDE SEQUENCE [LARGE SCALE GENOMIC DNA]</scope>
</reference>
<name>A0A0G1DLA2_9BACT</name>
<evidence type="ECO:0000313" key="2">
    <source>
        <dbReference type="EMBL" id="KKS98444.1"/>
    </source>
</evidence>
<sequence length="253" mass="28980">MRKRILGPYLLVFLIVLAVSVVSLYFRKQARSQDVYLSVMLIRPMNLSFNIPQDTVPYWYSQAVSIGDTEGNPLSGKTASVVGKDVFEVINYGQKVIVHLRVKASRDKSGIYLYRNKPLAVGSTIRLNLNSLEADGIVRYVGEEPQAKIEKNMRITVRGRLIDKSIFDKIIAGEVLKDSRDREIARVVDKNLITLSLYEEQYYDLSLILDLLVSQNDSQFYFQDNSIRLNEVFSVSFPHFSINSYRIIDLKEL</sequence>
<evidence type="ECO:0000313" key="3">
    <source>
        <dbReference type="Proteomes" id="UP000034894"/>
    </source>
</evidence>
<protein>
    <submittedName>
        <fullName evidence="2">Uncharacterized protein</fullName>
    </submittedName>
</protein>
<keyword evidence="1" id="KW-0812">Transmembrane</keyword>
<dbReference type="AlphaFoldDB" id="A0A0G1DLA2"/>
<accession>A0A0G1DLA2</accession>
<feature type="transmembrane region" description="Helical" evidence="1">
    <location>
        <begin position="6"/>
        <end position="26"/>
    </location>
</feature>
<dbReference type="STRING" id="1618443.UV73_C0002G0158"/>